<keyword evidence="2" id="KW-1185">Reference proteome</keyword>
<name>A0A081RQH5_9ARCH</name>
<evidence type="ECO:0000313" key="1">
    <source>
        <dbReference type="EMBL" id="KEQ57448.1"/>
    </source>
</evidence>
<organism evidence="1 2">
    <name type="scientific">Marine Group I thaumarchaeote SCGC AAA799-N04</name>
    <dbReference type="NCBI Taxonomy" id="1502293"/>
    <lineage>
        <taxon>Archaea</taxon>
        <taxon>Nitrososphaerota</taxon>
        <taxon>Marine Group I</taxon>
    </lineage>
</organism>
<protein>
    <submittedName>
        <fullName evidence="1">Uncharacterized protein</fullName>
    </submittedName>
</protein>
<accession>A0A081RQH5</accession>
<dbReference type="SUPFAM" id="SSF46785">
    <property type="entry name" value="Winged helix' DNA-binding domain"/>
    <property type="match status" value="1"/>
</dbReference>
<proteinExistence type="predicted"/>
<evidence type="ECO:0000313" key="2">
    <source>
        <dbReference type="Proteomes" id="UP000028059"/>
    </source>
</evidence>
<gene>
    <name evidence="1" type="ORF">AAA799N04_00140</name>
</gene>
<comment type="caution">
    <text evidence="1">The sequence shown here is derived from an EMBL/GenBank/DDBJ whole genome shotgun (WGS) entry which is preliminary data.</text>
</comment>
<sequence length="311" mass="35434">MKWIPSWLGKTYSKLYTEKNTEIFDFEEAKSILKIEEKAVLSLHLAKLENAGFLVSKRDSIDRRKKYFRLIAPNDAIFSYGLRSLASSDGVLDLFAVASKKMDLVIGGSYAAYIHSGYASPGKIDIYVNEKEKDRWIALLSDKSTSLSVDDILSEKTARTNVHIHSSLTKEMIDDSVELNGIRYVSLETLVTEGMLEQTEFSLTDAFSILVKKKDEIDFNKLLKSMKSENVERELGVCLELINLESGEKIFSNDIINKIHSSADFSKKKNFPKNKTEEAGEYKEIANKWKLKITFSKAFISKIILDLERWL</sequence>
<dbReference type="Proteomes" id="UP000028059">
    <property type="component" value="Unassembled WGS sequence"/>
</dbReference>
<dbReference type="AlphaFoldDB" id="A0A081RQH5"/>
<reference evidence="1 2" key="1">
    <citation type="submission" date="2014-06" db="EMBL/GenBank/DDBJ databases">
        <authorList>
            <person name="Ngugi D.K."/>
            <person name="Blom J."/>
            <person name="Alam I."/>
            <person name="Rashid M."/>
            <person name="Ba Alawi W."/>
            <person name="Zhang G."/>
            <person name="Hikmawan T."/>
            <person name="Guan Y."/>
            <person name="Antunes A."/>
            <person name="Siam R."/>
            <person name="ElDorry H."/>
            <person name="Bajic V."/>
            <person name="Stingl U."/>
        </authorList>
    </citation>
    <scope>NUCLEOTIDE SEQUENCE [LARGE SCALE GENOMIC DNA]</scope>
    <source>
        <strain evidence="1">SCGC AAA799-N04</strain>
    </source>
</reference>
<dbReference type="InterPro" id="IPR036390">
    <property type="entry name" value="WH_DNA-bd_sf"/>
</dbReference>
<dbReference type="EMBL" id="JOKN01000001">
    <property type="protein sequence ID" value="KEQ57448.1"/>
    <property type="molecule type" value="Genomic_DNA"/>
</dbReference>